<organism evidence="2 3">
    <name type="scientific">Araneus ventricosus</name>
    <name type="common">Orbweaver spider</name>
    <name type="synonym">Epeira ventricosa</name>
    <dbReference type="NCBI Taxonomy" id="182803"/>
    <lineage>
        <taxon>Eukaryota</taxon>
        <taxon>Metazoa</taxon>
        <taxon>Ecdysozoa</taxon>
        <taxon>Arthropoda</taxon>
        <taxon>Chelicerata</taxon>
        <taxon>Arachnida</taxon>
        <taxon>Araneae</taxon>
        <taxon>Araneomorphae</taxon>
        <taxon>Entelegynae</taxon>
        <taxon>Araneoidea</taxon>
        <taxon>Araneidae</taxon>
        <taxon>Araneus</taxon>
    </lineage>
</organism>
<comment type="caution">
    <text evidence="2">The sequence shown here is derived from an EMBL/GenBank/DDBJ whole genome shotgun (WGS) entry which is preliminary data.</text>
</comment>
<gene>
    <name evidence="2" type="ORF">AVEN_194280_1</name>
</gene>
<protein>
    <submittedName>
        <fullName evidence="2">Uncharacterized protein</fullName>
    </submittedName>
</protein>
<proteinExistence type="predicted"/>
<feature type="compositionally biased region" description="Basic and acidic residues" evidence="1">
    <location>
        <begin position="41"/>
        <end position="53"/>
    </location>
</feature>
<name>A0A4Y2G5P9_ARAVE</name>
<keyword evidence="3" id="KW-1185">Reference proteome</keyword>
<accession>A0A4Y2G5P9</accession>
<sequence length="123" mass="13402">MHTKNPILSPTLDPSVWSLERRQPAEVSSSLSDHGSNSRGADSDSFKEAADTGCDHKQMKLTVQQTLGLIDDMIAIPTTTDKTIRGGGAYENIWIPRSHVTSLLSAREYPIIRDSPCNAGLHS</sequence>
<dbReference type="Proteomes" id="UP000499080">
    <property type="component" value="Unassembled WGS sequence"/>
</dbReference>
<feature type="compositionally biased region" description="Polar residues" evidence="1">
    <location>
        <begin position="26"/>
        <end position="40"/>
    </location>
</feature>
<evidence type="ECO:0000256" key="1">
    <source>
        <dbReference type="SAM" id="MobiDB-lite"/>
    </source>
</evidence>
<dbReference type="AlphaFoldDB" id="A0A4Y2G5P9"/>
<evidence type="ECO:0000313" key="3">
    <source>
        <dbReference type="Proteomes" id="UP000499080"/>
    </source>
</evidence>
<dbReference type="EMBL" id="BGPR01001170">
    <property type="protein sequence ID" value="GBM47234.1"/>
    <property type="molecule type" value="Genomic_DNA"/>
</dbReference>
<reference evidence="2 3" key="1">
    <citation type="journal article" date="2019" name="Sci. Rep.">
        <title>Orb-weaving spider Araneus ventricosus genome elucidates the spidroin gene catalogue.</title>
        <authorList>
            <person name="Kono N."/>
            <person name="Nakamura H."/>
            <person name="Ohtoshi R."/>
            <person name="Moran D.A.P."/>
            <person name="Shinohara A."/>
            <person name="Yoshida Y."/>
            <person name="Fujiwara M."/>
            <person name="Mori M."/>
            <person name="Tomita M."/>
            <person name="Arakawa K."/>
        </authorList>
    </citation>
    <scope>NUCLEOTIDE SEQUENCE [LARGE SCALE GENOMIC DNA]</scope>
</reference>
<evidence type="ECO:0000313" key="2">
    <source>
        <dbReference type="EMBL" id="GBM47234.1"/>
    </source>
</evidence>
<feature type="region of interest" description="Disordered" evidence="1">
    <location>
        <begin position="1"/>
        <end position="53"/>
    </location>
</feature>